<evidence type="ECO:0000313" key="2">
    <source>
        <dbReference type="Proteomes" id="UP000501811"/>
    </source>
</evidence>
<evidence type="ECO:0000313" key="1">
    <source>
        <dbReference type="EMBL" id="QDH85656.1"/>
    </source>
</evidence>
<name>A0A7D0GH28_9CAUD</name>
<organism evidence="1 2">
    <name type="scientific">Brevibacterium phage AGM2</name>
    <dbReference type="NCBI Taxonomy" id="2591419"/>
    <lineage>
        <taxon>Viruses</taxon>
        <taxon>Duplodnaviria</taxon>
        <taxon>Heunggongvirae</taxon>
        <taxon>Uroviricota</taxon>
        <taxon>Caudoviricetes</taxon>
        <taxon>Agmunavirus</taxon>
        <taxon>Agmunavirus AGM1</taxon>
    </lineage>
</organism>
<dbReference type="Proteomes" id="UP000501811">
    <property type="component" value="Segment"/>
</dbReference>
<dbReference type="InterPro" id="IPR058009">
    <property type="entry name" value="TTP_Phage_16"/>
</dbReference>
<dbReference type="EMBL" id="MN023177">
    <property type="protein sequence ID" value="QDH85656.1"/>
    <property type="molecule type" value="Genomic_DNA"/>
</dbReference>
<proteinExistence type="predicted"/>
<reference evidence="1 2" key="1">
    <citation type="submission" date="2019-06" db="EMBL/GenBank/DDBJ databases">
        <title>DNA tandem repeats contribute to Brevibacterium aurantiacum phages genetic diversity.</title>
        <authorList>
            <person name="de Melo A.G."/>
            <person name="Rousseau G.M."/>
            <person name="Tremblay D.M."/>
            <person name="Labrie S.J."/>
            <person name="Moineau S."/>
        </authorList>
    </citation>
    <scope>NUCLEOTIDE SEQUENCE [LARGE SCALE GENOMIC DNA]</scope>
</reference>
<gene>
    <name evidence="1" type="ORF">AGM2_0013</name>
</gene>
<dbReference type="Pfam" id="PF25595">
    <property type="entry name" value="Phage_TTP_16"/>
    <property type="match status" value="1"/>
</dbReference>
<sequence length="171" mass="18110">MAEIPSTPADGNFKVVWVPAIADTKAPKLSEVEAVGALDISCYLTGDGWNPTKEQATIPDPRLCSRQEFGRPGRKTPGLSITVIDNTNSPNEADSNAAVETIVEGANGYFVERIGVPYEDAFAADQKVSVYPATAGEKQILAPEANSVTRSTIPQFIFADVQTDVALVAGV</sequence>
<accession>A0A7D0GH28</accession>
<protein>
    <submittedName>
        <fullName evidence="1">Major tail protein</fullName>
    </submittedName>
</protein>